<evidence type="ECO:0000256" key="1">
    <source>
        <dbReference type="ARBA" id="ARBA00005662"/>
    </source>
</evidence>
<reference evidence="3 4" key="1">
    <citation type="submission" date="2018-09" db="EMBL/GenBank/DDBJ databases">
        <authorList>
            <person name="Zhu H."/>
        </authorList>
    </citation>
    <scope>NUCLEOTIDE SEQUENCE [LARGE SCALE GENOMIC DNA]</scope>
    <source>
        <strain evidence="3 4">K1S02-61</strain>
    </source>
</reference>
<name>A0A418XST7_9BURK</name>
<keyword evidence="4" id="KW-1185">Reference proteome</keyword>
<dbReference type="Gene3D" id="3.60.21.10">
    <property type="match status" value="1"/>
</dbReference>
<dbReference type="PANTHER" id="PTHR33393:SF11">
    <property type="entry name" value="POLYGLUTAMINE SYNTHESIS ACCESSORY PROTEIN RV0574C-RELATED"/>
    <property type="match status" value="1"/>
</dbReference>
<proteinExistence type="inferred from homology"/>
<accession>A0A418XST7</accession>
<dbReference type="EMBL" id="QYUP01000113">
    <property type="protein sequence ID" value="RJG15686.1"/>
    <property type="molecule type" value="Genomic_DNA"/>
</dbReference>
<comment type="similarity">
    <text evidence="1">Belongs to the CapA family.</text>
</comment>
<sequence length="340" mass="37112">MNAAVLSDSVPGPDPRVRLMLGGDVMLGRLVGKAIQRFGPHYPLSGVAPLMSKADLTIVNLECAITSSTREWHGAPKAFYFGAPPAAVHALTDAGVDLVSLANNHALDYDVEGLLDTMKYLRARGIGWAGAGNSIDEARAPVFAERNGLRFGMAALCDHQVDFAAGVRRPGTTYVDLDDEPAALALMRKLLEPIQQAKADWPILSLHWGPNMVSEPSRKFRRIAHAAIDMGWRILFGHSAHVFHGIELYRGCPIVYAAGDLVDDYYIDPEFRNDHQLLFELELGRAALRRIGLHPVLIADCQARLAGGAHFGYIAKRMTGLCAEMGTRVRTDGGKLWIEP</sequence>
<organism evidence="3 4">
    <name type="scientific">Massilia cavernae</name>
    <dbReference type="NCBI Taxonomy" id="2320864"/>
    <lineage>
        <taxon>Bacteria</taxon>
        <taxon>Pseudomonadati</taxon>
        <taxon>Pseudomonadota</taxon>
        <taxon>Betaproteobacteria</taxon>
        <taxon>Burkholderiales</taxon>
        <taxon>Oxalobacteraceae</taxon>
        <taxon>Telluria group</taxon>
        <taxon>Massilia</taxon>
    </lineage>
</organism>
<evidence type="ECO:0000259" key="2">
    <source>
        <dbReference type="SMART" id="SM00854"/>
    </source>
</evidence>
<dbReference type="SMART" id="SM00854">
    <property type="entry name" value="PGA_cap"/>
    <property type="match status" value="1"/>
</dbReference>
<dbReference type="Proteomes" id="UP000284006">
    <property type="component" value="Unassembled WGS sequence"/>
</dbReference>
<evidence type="ECO:0000313" key="4">
    <source>
        <dbReference type="Proteomes" id="UP000284006"/>
    </source>
</evidence>
<dbReference type="InterPro" id="IPR019079">
    <property type="entry name" value="Capsule_synth_CapA"/>
</dbReference>
<dbReference type="AlphaFoldDB" id="A0A418XST7"/>
<gene>
    <name evidence="3" type="ORF">D3872_12305</name>
</gene>
<dbReference type="CDD" id="cd07381">
    <property type="entry name" value="MPP_CapA"/>
    <property type="match status" value="1"/>
</dbReference>
<feature type="domain" description="Capsule synthesis protein CapA" evidence="2">
    <location>
        <begin position="18"/>
        <end position="265"/>
    </location>
</feature>
<dbReference type="Pfam" id="PF09587">
    <property type="entry name" value="PGA_cap"/>
    <property type="match status" value="1"/>
</dbReference>
<comment type="caution">
    <text evidence="3">The sequence shown here is derived from an EMBL/GenBank/DDBJ whole genome shotgun (WGS) entry which is preliminary data.</text>
</comment>
<dbReference type="PANTHER" id="PTHR33393">
    <property type="entry name" value="POLYGLUTAMINE SYNTHESIS ACCESSORY PROTEIN RV0574C-RELATED"/>
    <property type="match status" value="1"/>
</dbReference>
<evidence type="ECO:0000313" key="3">
    <source>
        <dbReference type="EMBL" id="RJG15686.1"/>
    </source>
</evidence>
<dbReference type="SUPFAM" id="SSF56300">
    <property type="entry name" value="Metallo-dependent phosphatases"/>
    <property type="match status" value="1"/>
</dbReference>
<protein>
    <submittedName>
        <fullName evidence="3">CapA family protein</fullName>
    </submittedName>
</protein>
<dbReference type="InterPro" id="IPR029052">
    <property type="entry name" value="Metallo-depent_PP-like"/>
</dbReference>
<dbReference type="InterPro" id="IPR052169">
    <property type="entry name" value="CW_Biosynth-Accessory"/>
</dbReference>